<keyword evidence="3 6" id="KW-0963">Cytoplasm</keyword>
<comment type="subunit">
    <text evidence="6">Homodecamer.</text>
</comment>
<dbReference type="NCBIfam" id="NF008761">
    <property type="entry name" value="PRK11797.1"/>
    <property type="match status" value="1"/>
</dbReference>
<evidence type="ECO:0000313" key="8">
    <source>
        <dbReference type="Proteomes" id="UP000034287"/>
    </source>
</evidence>
<dbReference type="InterPro" id="IPR023064">
    <property type="entry name" value="D-ribose_pyranase"/>
</dbReference>
<evidence type="ECO:0000256" key="4">
    <source>
        <dbReference type="ARBA" id="ARBA00023235"/>
    </source>
</evidence>
<dbReference type="GO" id="GO:0062193">
    <property type="term" value="F:D-ribose pyranase activity"/>
    <property type="evidence" value="ECO:0007669"/>
    <property type="project" value="UniProtKB-EC"/>
</dbReference>
<dbReference type="EMBL" id="LAYZ01000024">
    <property type="protein sequence ID" value="KKK33865.1"/>
    <property type="molecule type" value="Genomic_DNA"/>
</dbReference>
<organism evidence="7 8">
    <name type="scientific">Salinicoccus sediminis</name>
    <dbReference type="NCBI Taxonomy" id="1432562"/>
    <lineage>
        <taxon>Bacteria</taxon>
        <taxon>Bacillati</taxon>
        <taxon>Bacillota</taxon>
        <taxon>Bacilli</taxon>
        <taxon>Bacillales</taxon>
        <taxon>Staphylococcaceae</taxon>
        <taxon>Salinicoccus</taxon>
    </lineage>
</organism>
<evidence type="ECO:0000256" key="5">
    <source>
        <dbReference type="ARBA" id="ARBA00023277"/>
    </source>
</evidence>
<protein>
    <recommendedName>
        <fullName evidence="2 6">D-ribose pyranase</fullName>
        <ecNumber evidence="2 6">5.4.99.62</ecNumber>
    </recommendedName>
</protein>
<comment type="caution">
    <text evidence="7">The sequence shown here is derived from an EMBL/GenBank/DDBJ whole genome shotgun (WGS) entry which is preliminary data.</text>
</comment>
<dbReference type="EC" id="5.4.99.62" evidence="2 6"/>
<evidence type="ECO:0000256" key="6">
    <source>
        <dbReference type="HAMAP-Rule" id="MF_01661"/>
    </source>
</evidence>
<dbReference type="AlphaFoldDB" id="A0A0M2SMP2"/>
<proteinExistence type="inferred from homology"/>
<feature type="binding site" evidence="6">
    <location>
        <position position="93"/>
    </location>
    <ligand>
        <name>substrate</name>
    </ligand>
</feature>
<dbReference type="PANTHER" id="PTHR37831">
    <property type="entry name" value="D-RIBOSE PYRANASE"/>
    <property type="match status" value="1"/>
</dbReference>
<comment type="catalytic activity">
    <reaction evidence="1 6">
        <text>beta-D-ribopyranose = beta-D-ribofuranose</text>
        <dbReference type="Rhea" id="RHEA:25432"/>
        <dbReference type="ChEBI" id="CHEBI:27476"/>
        <dbReference type="ChEBI" id="CHEBI:47002"/>
        <dbReference type="EC" id="5.4.99.62"/>
    </reaction>
</comment>
<comment type="similarity">
    <text evidence="6">Belongs to the RbsD / FucU family. RbsD subfamily.</text>
</comment>
<accession>A0A0M2SMP2</accession>
<keyword evidence="8" id="KW-1185">Reference proteome</keyword>
<dbReference type="GO" id="GO:0005829">
    <property type="term" value="C:cytosol"/>
    <property type="evidence" value="ECO:0007669"/>
    <property type="project" value="TreeGrafter"/>
</dbReference>
<dbReference type="UniPathway" id="UPA00916">
    <property type="reaction ID" value="UER00888"/>
</dbReference>
<dbReference type="RefSeq" id="WP_046516461.1">
    <property type="nucleotide sequence ID" value="NZ_LAYZ01000024.1"/>
</dbReference>
<keyword evidence="4 6" id="KW-0413">Isomerase</keyword>
<dbReference type="InterPro" id="IPR007721">
    <property type="entry name" value="RbsD_FucU"/>
</dbReference>
<comment type="pathway">
    <text evidence="6">Carbohydrate metabolism; D-ribose degradation; D-ribose 5-phosphate from beta-D-ribopyranose: step 1/2.</text>
</comment>
<evidence type="ECO:0000256" key="3">
    <source>
        <dbReference type="ARBA" id="ARBA00022490"/>
    </source>
</evidence>
<dbReference type="PATRIC" id="fig|1432562.3.peg.1907"/>
<gene>
    <name evidence="6" type="primary">rbsD</name>
    <name evidence="7" type="ORF">WN59_09630</name>
</gene>
<sequence length="126" mass="13702">MYRSVVLNSEISKVLSTLGHGDYIVIADCGLPVPAGVKRIDIALKPGTPSFKETYEVVAGSMYVEKQVYAEEVSDAGLRAVFSDDIPAEQVSHEKLKEMSKGAKAVIRTGETTPFANVILYSNVFF</sequence>
<reference evidence="7 8" key="1">
    <citation type="submission" date="2015-04" db="EMBL/GenBank/DDBJ databases">
        <title>Taxonomic description and genome sequence of Salinicoccus sediminis sp. nov., a novel hyper halotolerant bacterium isolated from marine sediment.</title>
        <authorList>
            <person name="Mathan Kumar R."/>
            <person name="Kaur G."/>
            <person name="Kumar N."/>
            <person name="Kumar A."/>
            <person name="Singh N.K."/>
            <person name="Kaur N."/>
            <person name="Mayilraj S."/>
        </authorList>
    </citation>
    <scope>NUCLEOTIDE SEQUENCE [LARGE SCALE GENOMIC DNA]</scope>
    <source>
        <strain evidence="7 8">SV-16</strain>
    </source>
</reference>
<evidence type="ECO:0000256" key="2">
    <source>
        <dbReference type="ARBA" id="ARBA00012862"/>
    </source>
</evidence>
<feature type="active site" description="Proton donor" evidence="6">
    <location>
        <position position="20"/>
    </location>
</feature>
<dbReference type="GO" id="GO:0016872">
    <property type="term" value="F:intramolecular lyase activity"/>
    <property type="evidence" value="ECO:0007669"/>
    <property type="project" value="UniProtKB-UniRule"/>
</dbReference>
<comment type="function">
    <text evidence="6">Catalyzes the interconversion of beta-pyran and beta-furan forms of D-ribose.</text>
</comment>
<feature type="binding site" evidence="6">
    <location>
        <begin position="115"/>
        <end position="117"/>
    </location>
    <ligand>
        <name>substrate</name>
    </ligand>
</feature>
<dbReference type="GO" id="GO:0019303">
    <property type="term" value="P:D-ribose catabolic process"/>
    <property type="evidence" value="ECO:0007669"/>
    <property type="project" value="UniProtKB-UniRule"/>
</dbReference>
<feature type="binding site" evidence="6">
    <location>
        <position position="28"/>
    </location>
    <ligand>
        <name>substrate</name>
    </ligand>
</feature>
<evidence type="ECO:0000256" key="1">
    <source>
        <dbReference type="ARBA" id="ARBA00000223"/>
    </source>
</evidence>
<dbReference type="SUPFAM" id="SSF102546">
    <property type="entry name" value="RbsD-like"/>
    <property type="match status" value="1"/>
</dbReference>
<dbReference type="GO" id="GO:0048029">
    <property type="term" value="F:monosaccharide binding"/>
    <property type="evidence" value="ECO:0007669"/>
    <property type="project" value="InterPro"/>
</dbReference>
<dbReference type="OrthoDB" id="9805009at2"/>
<comment type="subcellular location">
    <subcellularLocation>
        <location evidence="6">Cytoplasm</location>
    </subcellularLocation>
</comment>
<dbReference type="Gene3D" id="3.40.1650.10">
    <property type="entry name" value="RbsD-like domain"/>
    <property type="match status" value="1"/>
</dbReference>
<dbReference type="STRING" id="1432562.WN59_09630"/>
<dbReference type="HAMAP" id="MF_01661">
    <property type="entry name" value="D_rib_pyranase"/>
    <property type="match status" value="1"/>
</dbReference>
<dbReference type="InterPro" id="IPR023750">
    <property type="entry name" value="RbsD-like_sf"/>
</dbReference>
<dbReference type="Proteomes" id="UP000034287">
    <property type="component" value="Unassembled WGS sequence"/>
</dbReference>
<keyword evidence="5 6" id="KW-0119">Carbohydrate metabolism</keyword>
<name>A0A0M2SMP2_9STAP</name>
<evidence type="ECO:0000313" key="7">
    <source>
        <dbReference type="EMBL" id="KKK33865.1"/>
    </source>
</evidence>
<dbReference type="PANTHER" id="PTHR37831:SF1">
    <property type="entry name" value="D-RIBOSE PYRANASE"/>
    <property type="match status" value="1"/>
</dbReference>
<dbReference type="Pfam" id="PF05025">
    <property type="entry name" value="RbsD_FucU"/>
    <property type="match status" value="1"/>
</dbReference>